<dbReference type="Pfam" id="PF04314">
    <property type="entry name" value="PCuAC"/>
    <property type="match status" value="1"/>
</dbReference>
<feature type="signal peptide" evidence="2">
    <location>
        <begin position="1"/>
        <end position="19"/>
    </location>
</feature>
<dbReference type="PROSITE" id="PS51257">
    <property type="entry name" value="PROKAR_LIPOPROTEIN"/>
    <property type="match status" value="1"/>
</dbReference>
<dbReference type="PANTHER" id="PTHR36302">
    <property type="entry name" value="BLR7088 PROTEIN"/>
    <property type="match status" value="1"/>
</dbReference>
<organism evidence="3 4">
    <name type="scientific">Brevibacterium ravenspurgense</name>
    <dbReference type="NCBI Taxonomy" id="479117"/>
    <lineage>
        <taxon>Bacteria</taxon>
        <taxon>Bacillati</taxon>
        <taxon>Actinomycetota</taxon>
        <taxon>Actinomycetes</taxon>
        <taxon>Micrococcales</taxon>
        <taxon>Brevibacteriaceae</taxon>
        <taxon>Brevibacterium</taxon>
    </lineage>
</organism>
<evidence type="ECO:0000313" key="4">
    <source>
        <dbReference type="Proteomes" id="UP000242755"/>
    </source>
</evidence>
<dbReference type="PANTHER" id="PTHR36302:SF1">
    <property type="entry name" value="COPPER CHAPERONE PCU(A)C"/>
    <property type="match status" value="1"/>
</dbReference>
<dbReference type="InterPro" id="IPR007410">
    <property type="entry name" value="LpqE-like"/>
</dbReference>
<accession>A0A2I1IG18</accession>
<protein>
    <recommendedName>
        <fullName evidence="5">Copper chaperone PCu(A)C</fullName>
    </recommendedName>
</protein>
<sequence length="188" mass="19866">MKLRKTLMAALAAATLTLAGCGGGDTATTAADALKIDEPWAKAVSQDKGMTGVFATIENEGKETITITGAESDVAGKVELHETTGDGKGGMSMKEKEGGFELAAGDTLELKPGGDHIMLMDLKQDIEPGEEIKITVKTSAGDFDLTAPAREFTGAKEEYAPDEHDHGEHMDHGDDEHDHGDDDHEDSK</sequence>
<dbReference type="AlphaFoldDB" id="A0A2I1IG18"/>
<evidence type="ECO:0008006" key="5">
    <source>
        <dbReference type="Google" id="ProtNLM"/>
    </source>
</evidence>
<reference evidence="3 4" key="1">
    <citation type="submission" date="2017-12" db="EMBL/GenBank/DDBJ databases">
        <title>Phylogenetic diversity of female urinary microbiome.</title>
        <authorList>
            <person name="Thomas-White K."/>
            <person name="Wolfe A.J."/>
        </authorList>
    </citation>
    <scope>NUCLEOTIDE SEQUENCE [LARGE SCALE GENOMIC DNA]</scope>
    <source>
        <strain evidence="3 4">UMB0426</strain>
    </source>
</reference>
<dbReference type="Gene3D" id="2.60.40.1890">
    <property type="entry name" value="PCu(A)C copper chaperone"/>
    <property type="match status" value="1"/>
</dbReference>
<dbReference type="RefSeq" id="WP_101672476.1">
    <property type="nucleotide sequence ID" value="NZ_PKGO01000006.1"/>
</dbReference>
<keyword evidence="2" id="KW-0732">Signal</keyword>
<dbReference type="EMBL" id="PKGO01000006">
    <property type="protein sequence ID" value="PKY70059.1"/>
    <property type="molecule type" value="Genomic_DNA"/>
</dbReference>
<gene>
    <name evidence="3" type="ORF">CYJ40_06620</name>
</gene>
<feature type="chain" id="PRO_5039364365" description="Copper chaperone PCu(A)C" evidence="2">
    <location>
        <begin position="20"/>
        <end position="188"/>
    </location>
</feature>
<dbReference type="SUPFAM" id="SSF110087">
    <property type="entry name" value="DR1885-like metal-binding protein"/>
    <property type="match status" value="1"/>
</dbReference>
<dbReference type="InterPro" id="IPR036182">
    <property type="entry name" value="PCuAC_sf"/>
</dbReference>
<evidence type="ECO:0000256" key="1">
    <source>
        <dbReference type="SAM" id="MobiDB-lite"/>
    </source>
</evidence>
<dbReference type="Proteomes" id="UP000242755">
    <property type="component" value="Unassembled WGS sequence"/>
</dbReference>
<feature type="compositionally biased region" description="Basic and acidic residues" evidence="1">
    <location>
        <begin position="153"/>
        <end position="188"/>
    </location>
</feature>
<comment type="caution">
    <text evidence="3">The sequence shown here is derived from an EMBL/GenBank/DDBJ whole genome shotgun (WGS) entry which is preliminary data.</text>
</comment>
<dbReference type="STRING" id="1176165.GCA_001584405_02091"/>
<evidence type="ECO:0000313" key="3">
    <source>
        <dbReference type="EMBL" id="PKY70059.1"/>
    </source>
</evidence>
<evidence type="ECO:0000256" key="2">
    <source>
        <dbReference type="SAM" id="SignalP"/>
    </source>
</evidence>
<dbReference type="InterPro" id="IPR058248">
    <property type="entry name" value="Lxx211020-like"/>
</dbReference>
<feature type="region of interest" description="Disordered" evidence="1">
    <location>
        <begin position="145"/>
        <end position="188"/>
    </location>
</feature>
<name>A0A2I1IG18_9MICO</name>
<proteinExistence type="predicted"/>